<dbReference type="Gene3D" id="1.10.8.10">
    <property type="entry name" value="DNA helicase RuvA subunit, C-terminal domain"/>
    <property type="match status" value="1"/>
</dbReference>
<dbReference type="InterPro" id="IPR009060">
    <property type="entry name" value="UBA-like_sf"/>
</dbReference>
<name>A0A7U3NKP1_9CAUD</name>
<evidence type="ECO:0000313" key="2">
    <source>
        <dbReference type="Proteomes" id="UP000594029"/>
    </source>
</evidence>
<evidence type="ECO:0000313" key="1">
    <source>
        <dbReference type="EMBL" id="QOV08409.1"/>
    </source>
</evidence>
<sequence length="90" mass="10609">MEECKFCETPMSYILHTLNDGLCYACKFQKRSAQRLYEELKGEFSRLDCRKALMRSDGEFEKAKEWLRNMDTSGRLITRGRDDLNGRTDT</sequence>
<reference evidence="1 2" key="1">
    <citation type="submission" date="2020-10" db="EMBL/GenBank/DDBJ databases">
        <authorList>
            <person name="Kazantseva O.A."/>
            <person name="Piligrimova E.G."/>
            <person name="Shadrin A.M."/>
        </authorList>
    </citation>
    <scope>NUCLEOTIDE SEQUENCE [LARGE SCALE GENOMIC DNA]</scope>
</reference>
<proteinExistence type="predicted"/>
<keyword evidence="1" id="KW-0251">Elongation factor</keyword>
<dbReference type="EMBL" id="MW084976">
    <property type="protein sequence ID" value="QOV08409.1"/>
    <property type="molecule type" value="Genomic_DNA"/>
</dbReference>
<accession>A0A7U3NKP1</accession>
<protein>
    <submittedName>
        <fullName evidence="1">Putative translation elongation factor</fullName>
    </submittedName>
</protein>
<dbReference type="Proteomes" id="UP000594029">
    <property type="component" value="Segment"/>
</dbReference>
<organism evidence="1 2">
    <name type="scientific">Bacillus phage Kirov</name>
    <dbReference type="NCBI Taxonomy" id="2783539"/>
    <lineage>
        <taxon>Viruses</taxon>
        <taxon>Duplodnaviria</taxon>
        <taxon>Heunggongvirae</taxon>
        <taxon>Uroviricota</taxon>
        <taxon>Caudoviricetes</taxon>
        <taxon>Andregratiavirinae</taxon>
        <taxon>Kirovvirus</taxon>
        <taxon>Kirovvirus kirov</taxon>
    </lineage>
</organism>
<keyword evidence="2" id="KW-1185">Reference proteome</keyword>
<dbReference type="SUPFAM" id="SSF46934">
    <property type="entry name" value="UBA-like"/>
    <property type="match status" value="1"/>
</dbReference>
<keyword evidence="1" id="KW-0648">Protein biosynthesis</keyword>
<gene>
    <name evidence="1" type="ORF">Kirov_210</name>
</gene>